<dbReference type="Proteomes" id="UP000268048">
    <property type="component" value="Chromosome"/>
</dbReference>
<gene>
    <name evidence="1" type="ORF">C4K04_1137</name>
</gene>
<reference evidence="1 2" key="1">
    <citation type="submission" date="2018-03" db="EMBL/GenBank/DDBJ databases">
        <title>Diversity of phytobeneficial traits revealed by whole-genome analysis of worldwide-isolated phenazine-producing Pseudomonas spp.</title>
        <authorList>
            <person name="Biessy A."/>
            <person name="Novinscak A."/>
            <person name="Blom J."/>
            <person name="Leger G."/>
            <person name="Thomashow L.S."/>
            <person name="Cazorla F.M."/>
            <person name="Josic D."/>
            <person name="Filion M."/>
        </authorList>
    </citation>
    <scope>NUCLEOTIDE SEQUENCE [LARGE SCALE GENOMIC DNA]</scope>
    <source>
        <strain evidence="1 2">B25</strain>
    </source>
</reference>
<dbReference type="AlphaFoldDB" id="A0A3G7TKG0"/>
<evidence type="ECO:0000313" key="2">
    <source>
        <dbReference type="Proteomes" id="UP000268048"/>
    </source>
</evidence>
<dbReference type="EMBL" id="CP027753">
    <property type="protein sequence ID" value="AZE46829.1"/>
    <property type="molecule type" value="Genomic_DNA"/>
</dbReference>
<proteinExistence type="predicted"/>
<organism evidence="1 2">
    <name type="scientific">Pseudomonas chlororaphis</name>
    <dbReference type="NCBI Taxonomy" id="587753"/>
    <lineage>
        <taxon>Bacteria</taxon>
        <taxon>Pseudomonadati</taxon>
        <taxon>Pseudomonadota</taxon>
        <taxon>Gammaproteobacteria</taxon>
        <taxon>Pseudomonadales</taxon>
        <taxon>Pseudomonadaceae</taxon>
        <taxon>Pseudomonas</taxon>
    </lineage>
</organism>
<accession>A0A3G7TKG0</accession>
<evidence type="ECO:0000313" key="1">
    <source>
        <dbReference type="EMBL" id="AZE46829.1"/>
    </source>
</evidence>
<dbReference type="RefSeq" id="WP_164486460.1">
    <property type="nucleotide sequence ID" value="NZ_CP027753.1"/>
</dbReference>
<sequence length="58" mass="6221">MHAKNDDALGQALRGVAFAGKPDRRPLAPTVGALARIGLDPAPQARTQVMGRLHDQHR</sequence>
<name>A0A3G7TKG0_9PSED</name>
<protein>
    <submittedName>
        <fullName evidence="1">Uncharacterized protein</fullName>
    </submittedName>
</protein>